<organism evidence="1">
    <name type="scientific">Anguilla anguilla</name>
    <name type="common">European freshwater eel</name>
    <name type="synonym">Muraena anguilla</name>
    <dbReference type="NCBI Taxonomy" id="7936"/>
    <lineage>
        <taxon>Eukaryota</taxon>
        <taxon>Metazoa</taxon>
        <taxon>Chordata</taxon>
        <taxon>Craniata</taxon>
        <taxon>Vertebrata</taxon>
        <taxon>Euteleostomi</taxon>
        <taxon>Actinopterygii</taxon>
        <taxon>Neopterygii</taxon>
        <taxon>Teleostei</taxon>
        <taxon>Anguilliformes</taxon>
        <taxon>Anguillidae</taxon>
        <taxon>Anguilla</taxon>
    </lineage>
</organism>
<protein>
    <submittedName>
        <fullName evidence="1">Uncharacterized protein</fullName>
    </submittedName>
</protein>
<dbReference type="AlphaFoldDB" id="A0A0E9S0G5"/>
<accession>A0A0E9S0G5</accession>
<evidence type="ECO:0000313" key="1">
    <source>
        <dbReference type="EMBL" id="JAH34008.1"/>
    </source>
</evidence>
<reference evidence="1" key="1">
    <citation type="submission" date="2014-11" db="EMBL/GenBank/DDBJ databases">
        <authorList>
            <person name="Amaro Gonzalez C."/>
        </authorList>
    </citation>
    <scope>NUCLEOTIDE SEQUENCE</scope>
</reference>
<proteinExistence type="predicted"/>
<name>A0A0E9S0G5_ANGAN</name>
<sequence length="44" mass="4959">MHRKIPIFGTCPTVPYHFINVQPTSKALCSVFTISAHTLYLLVL</sequence>
<reference evidence="1" key="2">
    <citation type="journal article" date="2015" name="Fish Shellfish Immunol.">
        <title>Early steps in the European eel (Anguilla anguilla)-Vibrio vulnificus interaction in the gills: Role of the RtxA13 toxin.</title>
        <authorList>
            <person name="Callol A."/>
            <person name="Pajuelo D."/>
            <person name="Ebbesson L."/>
            <person name="Teles M."/>
            <person name="MacKenzie S."/>
            <person name="Amaro C."/>
        </authorList>
    </citation>
    <scope>NUCLEOTIDE SEQUENCE</scope>
</reference>
<dbReference type="EMBL" id="GBXM01074569">
    <property type="protein sequence ID" value="JAH34008.1"/>
    <property type="molecule type" value="Transcribed_RNA"/>
</dbReference>